<reference evidence="2" key="1">
    <citation type="journal article" date="2014" name="Front. Microbiol.">
        <title>High frequency of phylogenetically diverse reductive dehalogenase-homologous genes in deep subseafloor sedimentary metagenomes.</title>
        <authorList>
            <person name="Kawai M."/>
            <person name="Futagami T."/>
            <person name="Toyoda A."/>
            <person name="Takaki Y."/>
            <person name="Nishi S."/>
            <person name="Hori S."/>
            <person name="Arai W."/>
            <person name="Tsubouchi T."/>
            <person name="Morono Y."/>
            <person name="Uchiyama I."/>
            <person name="Ito T."/>
            <person name="Fujiyama A."/>
            <person name="Inagaki F."/>
            <person name="Takami H."/>
        </authorList>
    </citation>
    <scope>NUCLEOTIDE SEQUENCE</scope>
    <source>
        <strain evidence="2">Expedition CK06-06</strain>
    </source>
</reference>
<dbReference type="SUPFAM" id="SSF75712">
    <property type="entry name" value="Rad50 coiled-coil Zn hook"/>
    <property type="match status" value="1"/>
</dbReference>
<protein>
    <submittedName>
        <fullName evidence="2">Uncharacterized protein</fullName>
    </submittedName>
</protein>
<accession>X1PGS6</accession>
<dbReference type="AlphaFoldDB" id="X1PGS6"/>
<organism evidence="2">
    <name type="scientific">marine sediment metagenome</name>
    <dbReference type="NCBI Taxonomy" id="412755"/>
    <lineage>
        <taxon>unclassified sequences</taxon>
        <taxon>metagenomes</taxon>
        <taxon>ecological metagenomes</taxon>
    </lineage>
</organism>
<dbReference type="EMBL" id="BARV01043283">
    <property type="protein sequence ID" value="GAI55497.1"/>
    <property type="molecule type" value="Genomic_DNA"/>
</dbReference>
<evidence type="ECO:0000313" key="2">
    <source>
        <dbReference type="EMBL" id="GAI55497.1"/>
    </source>
</evidence>
<gene>
    <name evidence="2" type="ORF">S06H3_64678</name>
</gene>
<feature type="non-terminal residue" evidence="2">
    <location>
        <position position="114"/>
    </location>
</feature>
<comment type="caution">
    <text evidence="2">The sequence shown here is derived from an EMBL/GenBank/DDBJ whole genome shotgun (WGS) entry which is preliminary data.</text>
</comment>
<feature type="non-terminal residue" evidence="2">
    <location>
        <position position="1"/>
    </location>
</feature>
<proteinExistence type="predicted"/>
<keyword evidence="1" id="KW-0175">Coiled coil</keyword>
<feature type="coiled-coil region" evidence="1">
    <location>
        <begin position="34"/>
        <end position="68"/>
    </location>
</feature>
<name>X1PGS6_9ZZZZ</name>
<sequence>RAQFFDLGVKLLEEAPGICPFCGESMDGVLMKHIQDKHENLVREKEDSEVLEKQRTEIINSLAELKQRFGMYQRRHVDKTTSLLAIKPSMEQLKAVLVPKHQVHFTAVEATISE</sequence>
<evidence type="ECO:0000256" key="1">
    <source>
        <dbReference type="SAM" id="Coils"/>
    </source>
</evidence>